<evidence type="ECO:0000256" key="2">
    <source>
        <dbReference type="ARBA" id="ARBA00022801"/>
    </source>
</evidence>
<dbReference type="PANTHER" id="PTHR14226:SF76">
    <property type="entry name" value="NTE FAMILY PROTEIN RSSA"/>
    <property type="match status" value="1"/>
</dbReference>
<dbReference type="GO" id="GO:0016042">
    <property type="term" value="P:lipid catabolic process"/>
    <property type="evidence" value="ECO:0007669"/>
    <property type="project" value="UniProtKB-UniRule"/>
</dbReference>
<comment type="caution">
    <text evidence="5">Lacks conserved residue(s) required for the propagation of feature annotation.</text>
</comment>
<feature type="domain" description="PNPLA" evidence="6">
    <location>
        <begin position="15"/>
        <end position="176"/>
    </location>
</feature>
<dbReference type="RefSeq" id="WP_120766814.1">
    <property type="nucleotide sequence ID" value="NZ_CP033169.1"/>
</dbReference>
<organism evidence="7 8">
    <name type="scientific">Biomaibacter acetigenes</name>
    <dbReference type="NCBI Taxonomy" id="2316383"/>
    <lineage>
        <taxon>Bacteria</taxon>
        <taxon>Bacillati</taxon>
        <taxon>Bacillota</taxon>
        <taxon>Clostridia</taxon>
        <taxon>Thermosediminibacterales</taxon>
        <taxon>Tepidanaerobacteraceae</taxon>
        <taxon>Biomaibacter</taxon>
    </lineage>
</organism>
<protein>
    <submittedName>
        <fullName evidence="7">Phospholipase</fullName>
    </submittedName>
</protein>
<evidence type="ECO:0000256" key="5">
    <source>
        <dbReference type="PROSITE-ProRule" id="PRU01161"/>
    </source>
</evidence>
<feature type="short sequence motif" description="GXSXG" evidence="5">
    <location>
        <begin position="46"/>
        <end position="50"/>
    </location>
</feature>
<proteinExistence type="inferred from homology"/>
<feature type="active site" description="Nucleophile" evidence="5">
    <location>
        <position position="48"/>
    </location>
</feature>
<dbReference type="Pfam" id="PF01734">
    <property type="entry name" value="Patatin"/>
    <property type="match status" value="1"/>
</dbReference>
<sequence>MNKKQKVKVRPRIGIALGSGGARGYAHIGVLKALHEANIPIDVIAGTSMGAVVGAAYAIGYRIEELEDMALQMRWRWLFNLIDPAIPRQGIIAGNKVEKYFKILTKGKVFEQLEKHLIVVATDITSGEEVRINSGPVARALRASIAIPGVFSPIKSGQSLLVDGSVTTPVPIMAAIEAGAEIVVAVDVSSNVDQTATLVQTWKRLKRMPSKKIFQIIDTQKIGRFIKNSQFEIVNVIGNTLELCNQPKEVSKPTSIANKHYLLLKPDVGDVRWYEFHRVRECIHAGEVVGKQVAEQIKYFLSTGNFLVEPDKQNGRELRAIGGN</sequence>
<dbReference type="SUPFAM" id="SSF52151">
    <property type="entry name" value="FabD/lysophospholipase-like"/>
    <property type="match status" value="1"/>
</dbReference>
<dbReference type="InterPro" id="IPR016035">
    <property type="entry name" value="Acyl_Trfase/lysoPLipase"/>
</dbReference>
<reference evidence="7 8" key="1">
    <citation type="submission" date="2018-10" db="EMBL/GenBank/DDBJ databases">
        <authorList>
            <person name="Zhang X."/>
        </authorList>
    </citation>
    <scope>NUCLEOTIDE SEQUENCE [LARGE SCALE GENOMIC DNA]</scope>
    <source>
        <strain evidence="7 8">SK-G1</strain>
    </source>
</reference>
<dbReference type="PANTHER" id="PTHR14226">
    <property type="entry name" value="NEUROPATHY TARGET ESTERASE/SWISS CHEESE D.MELANOGASTER"/>
    <property type="match status" value="1"/>
</dbReference>
<dbReference type="PROSITE" id="PS51635">
    <property type="entry name" value="PNPLA"/>
    <property type="match status" value="1"/>
</dbReference>
<evidence type="ECO:0000259" key="6">
    <source>
        <dbReference type="PROSITE" id="PS51635"/>
    </source>
</evidence>
<dbReference type="KEGG" id="bacg:D2962_07270"/>
<dbReference type="InterPro" id="IPR050301">
    <property type="entry name" value="NTE"/>
</dbReference>
<evidence type="ECO:0000256" key="3">
    <source>
        <dbReference type="ARBA" id="ARBA00022963"/>
    </source>
</evidence>
<dbReference type="GO" id="GO:0046470">
    <property type="term" value="P:phosphatidylcholine metabolic process"/>
    <property type="evidence" value="ECO:0007669"/>
    <property type="project" value="InterPro"/>
</dbReference>
<keyword evidence="4 5" id="KW-0443">Lipid metabolism</keyword>
<feature type="active site" description="Proton acceptor" evidence="5">
    <location>
        <position position="163"/>
    </location>
</feature>
<accession>A0A3G2R4T0</accession>
<evidence type="ECO:0000256" key="4">
    <source>
        <dbReference type="ARBA" id="ARBA00023098"/>
    </source>
</evidence>
<dbReference type="GO" id="GO:0004622">
    <property type="term" value="F:phosphatidylcholine lysophospholipase activity"/>
    <property type="evidence" value="ECO:0007669"/>
    <property type="project" value="InterPro"/>
</dbReference>
<dbReference type="EMBL" id="CP033169">
    <property type="protein sequence ID" value="AYO30450.1"/>
    <property type="molecule type" value="Genomic_DNA"/>
</dbReference>
<dbReference type="AlphaFoldDB" id="A0A3G2R4T0"/>
<evidence type="ECO:0000256" key="1">
    <source>
        <dbReference type="ARBA" id="ARBA00006636"/>
    </source>
</evidence>
<keyword evidence="8" id="KW-1185">Reference proteome</keyword>
<comment type="similarity">
    <text evidence="1">Belongs to the NTE family.</text>
</comment>
<dbReference type="InterPro" id="IPR001423">
    <property type="entry name" value="LysoPLipase_patatin_CS"/>
</dbReference>
<dbReference type="Gene3D" id="3.40.1090.10">
    <property type="entry name" value="Cytosolic phospholipase A2 catalytic domain"/>
    <property type="match status" value="2"/>
</dbReference>
<dbReference type="InterPro" id="IPR002641">
    <property type="entry name" value="PNPLA_dom"/>
</dbReference>
<dbReference type="Proteomes" id="UP000280960">
    <property type="component" value="Chromosome"/>
</dbReference>
<dbReference type="PROSITE" id="PS01237">
    <property type="entry name" value="UPF0028"/>
    <property type="match status" value="1"/>
</dbReference>
<gene>
    <name evidence="7" type="ORF">D2962_07270</name>
</gene>
<evidence type="ECO:0000313" key="7">
    <source>
        <dbReference type="EMBL" id="AYO30450.1"/>
    </source>
</evidence>
<keyword evidence="3 5" id="KW-0442">Lipid degradation</keyword>
<name>A0A3G2R4T0_9FIRM</name>
<keyword evidence="2 5" id="KW-0378">Hydrolase</keyword>
<evidence type="ECO:0000313" key="8">
    <source>
        <dbReference type="Proteomes" id="UP000280960"/>
    </source>
</evidence>